<accession>W2U0M6</accession>
<gene>
    <name evidence="2" type="ORF">NECAME_16085</name>
</gene>
<name>W2U0M6_NECAM</name>
<proteinExistence type="predicted"/>
<feature type="region of interest" description="Disordered" evidence="1">
    <location>
        <begin position="60"/>
        <end position="106"/>
    </location>
</feature>
<protein>
    <submittedName>
        <fullName evidence="2">Uncharacterized protein</fullName>
    </submittedName>
</protein>
<sequence length="132" mass="15037">MPVEMCRIAVLDIHGEHKHGEIAGRRAQRRDERQVAREVSAAARFGEPASLHRIELGIALHERKAQEDEHREREQPEREVTADGGGSGDDASGIEHRQHDDIHHHLALEVHRVTKRECVVAQQHGRKAPWKE</sequence>
<reference evidence="3" key="1">
    <citation type="journal article" date="2014" name="Nat. Genet.">
        <title>Genome of the human hookworm Necator americanus.</title>
        <authorList>
            <person name="Tang Y.T."/>
            <person name="Gao X."/>
            <person name="Rosa B.A."/>
            <person name="Abubucker S."/>
            <person name="Hallsworth-Pepin K."/>
            <person name="Martin J."/>
            <person name="Tyagi R."/>
            <person name="Heizer E."/>
            <person name="Zhang X."/>
            <person name="Bhonagiri-Palsikar V."/>
            <person name="Minx P."/>
            <person name="Warren W.C."/>
            <person name="Wang Q."/>
            <person name="Zhan B."/>
            <person name="Hotez P.J."/>
            <person name="Sternberg P.W."/>
            <person name="Dougall A."/>
            <person name="Gaze S.T."/>
            <person name="Mulvenna J."/>
            <person name="Sotillo J."/>
            <person name="Ranganathan S."/>
            <person name="Rabelo E.M."/>
            <person name="Wilson R.K."/>
            <person name="Felgner P.L."/>
            <person name="Bethony J."/>
            <person name="Hawdon J.M."/>
            <person name="Gasser R.B."/>
            <person name="Loukas A."/>
            <person name="Mitreva M."/>
        </authorList>
    </citation>
    <scope>NUCLEOTIDE SEQUENCE [LARGE SCALE GENOMIC DNA]</scope>
</reference>
<feature type="compositionally biased region" description="Basic and acidic residues" evidence="1">
    <location>
        <begin position="60"/>
        <end position="81"/>
    </location>
</feature>
<feature type="compositionally biased region" description="Basic and acidic residues" evidence="1">
    <location>
        <begin position="93"/>
        <end position="106"/>
    </location>
</feature>
<evidence type="ECO:0000313" key="3">
    <source>
        <dbReference type="Proteomes" id="UP000053676"/>
    </source>
</evidence>
<dbReference type="KEGG" id="nai:NECAME_16085"/>
<evidence type="ECO:0000256" key="1">
    <source>
        <dbReference type="SAM" id="MobiDB-lite"/>
    </source>
</evidence>
<dbReference type="EMBL" id="KI657483">
    <property type="protein sequence ID" value="ETN86852.1"/>
    <property type="molecule type" value="Genomic_DNA"/>
</dbReference>
<keyword evidence="3" id="KW-1185">Reference proteome</keyword>
<dbReference type="Proteomes" id="UP000053676">
    <property type="component" value="Unassembled WGS sequence"/>
</dbReference>
<evidence type="ECO:0000313" key="2">
    <source>
        <dbReference type="EMBL" id="ETN86852.1"/>
    </source>
</evidence>
<dbReference type="AlphaFoldDB" id="W2U0M6"/>
<organism evidence="2 3">
    <name type="scientific">Necator americanus</name>
    <name type="common">Human hookworm</name>
    <dbReference type="NCBI Taxonomy" id="51031"/>
    <lineage>
        <taxon>Eukaryota</taxon>
        <taxon>Metazoa</taxon>
        <taxon>Ecdysozoa</taxon>
        <taxon>Nematoda</taxon>
        <taxon>Chromadorea</taxon>
        <taxon>Rhabditida</taxon>
        <taxon>Rhabditina</taxon>
        <taxon>Rhabditomorpha</taxon>
        <taxon>Strongyloidea</taxon>
        <taxon>Ancylostomatidae</taxon>
        <taxon>Bunostominae</taxon>
        <taxon>Necator</taxon>
    </lineage>
</organism>